<dbReference type="InterPro" id="IPR052018">
    <property type="entry name" value="PHP_domain"/>
</dbReference>
<dbReference type="SUPFAM" id="SSF89550">
    <property type="entry name" value="PHP domain-like"/>
    <property type="match status" value="1"/>
</dbReference>
<dbReference type="PANTHER" id="PTHR42924:SF3">
    <property type="entry name" value="POLYMERASE_HISTIDINOL PHOSPHATASE N-TERMINAL DOMAIN-CONTAINING PROTEIN"/>
    <property type="match status" value="1"/>
</dbReference>
<dbReference type="InterPro" id="IPR016195">
    <property type="entry name" value="Pol/histidinol_Pase-like"/>
</dbReference>
<dbReference type="EMBL" id="QQST01000001">
    <property type="protein sequence ID" value="RDI72576.1"/>
    <property type="molecule type" value="Genomic_DNA"/>
</dbReference>
<accession>A0A1H0YMN1</accession>
<dbReference type="Proteomes" id="UP000255421">
    <property type="component" value="Unassembled WGS sequence"/>
</dbReference>
<reference evidence="2" key="1">
    <citation type="submission" date="2016-10" db="EMBL/GenBank/DDBJ databases">
        <authorList>
            <person name="de Groot N.N."/>
        </authorList>
    </citation>
    <scope>NUCLEOTIDE SEQUENCE [LARGE SCALE GENOMIC DNA]</scope>
    <source>
        <strain evidence="2">CGMCC 1.12397</strain>
    </source>
</reference>
<organism evidence="2 3">
    <name type="scientific">Halopelagius longus</name>
    <dbReference type="NCBI Taxonomy" id="1236180"/>
    <lineage>
        <taxon>Archaea</taxon>
        <taxon>Methanobacteriati</taxon>
        <taxon>Methanobacteriota</taxon>
        <taxon>Stenosarchaea group</taxon>
        <taxon>Halobacteria</taxon>
        <taxon>Halobacteriales</taxon>
        <taxon>Haloferacaceae</taxon>
    </lineage>
</organism>
<evidence type="ECO:0000313" key="4">
    <source>
        <dbReference type="Proteomes" id="UP000255421"/>
    </source>
</evidence>
<gene>
    <name evidence="1" type="ORF">DWB78_13080</name>
    <name evidence="2" type="ORF">SAMN05216278_0731</name>
</gene>
<dbReference type="Proteomes" id="UP000199289">
    <property type="component" value="Unassembled WGS sequence"/>
</dbReference>
<dbReference type="RefSeq" id="WP_092533034.1">
    <property type="nucleotide sequence ID" value="NZ_FNKQ01000001.1"/>
</dbReference>
<dbReference type="EMBL" id="FNKQ01000001">
    <property type="protein sequence ID" value="SDQ16435.1"/>
    <property type="molecule type" value="Genomic_DNA"/>
</dbReference>
<dbReference type="AlphaFoldDB" id="A0A1H0YMN1"/>
<evidence type="ECO:0000313" key="1">
    <source>
        <dbReference type="EMBL" id="RDI72576.1"/>
    </source>
</evidence>
<protein>
    <submittedName>
        <fullName evidence="1">PHP domain-containing protein</fullName>
    </submittedName>
</protein>
<dbReference type="OrthoDB" id="63337at2157"/>
<evidence type="ECO:0000313" key="2">
    <source>
        <dbReference type="EMBL" id="SDQ16435.1"/>
    </source>
</evidence>
<dbReference type="GO" id="GO:0035312">
    <property type="term" value="F:5'-3' DNA exonuclease activity"/>
    <property type="evidence" value="ECO:0007669"/>
    <property type="project" value="TreeGrafter"/>
</dbReference>
<dbReference type="GO" id="GO:0004534">
    <property type="term" value="F:5'-3' RNA exonuclease activity"/>
    <property type="evidence" value="ECO:0007669"/>
    <property type="project" value="TreeGrafter"/>
</dbReference>
<proteinExistence type="predicted"/>
<dbReference type="PANTHER" id="PTHR42924">
    <property type="entry name" value="EXONUCLEASE"/>
    <property type="match status" value="1"/>
</dbReference>
<keyword evidence="4" id="KW-1185">Reference proteome</keyword>
<reference evidence="3" key="2">
    <citation type="submission" date="2016-10" db="EMBL/GenBank/DDBJ databases">
        <authorList>
            <person name="Varghese N."/>
            <person name="Submissions S."/>
        </authorList>
    </citation>
    <scope>NUCLEOTIDE SEQUENCE [LARGE SCALE GENOMIC DNA]</scope>
    <source>
        <strain evidence="3">CGMCC 1.12397</strain>
    </source>
</reference>
<name>A0A1H0YMN1_9EURY</name>
<dbReference type="Pfam" id="PF13263">
    <property type="entry name" value="PHP_C"/>
    <property type="match status" value="1"/>
</dbReference>
<sequence>MLAVDLHAHTRFFHARPGRPTWYDALGLDLLTAAAKWRELDAVAVTNHDYAYSADRRFPTVPGVEISTTLGHLVVVGPNPPSRTTPGELEPEAAVELAHERGCAAILAHPYRNGTLLESDAPFDAIELNGKNPEHIRQTRELAERLELPLVGGSDAHFPFEVGRAYTRVDADAPTPEAVADAVREGDVEAVVKLGRGHALLDKVYNEVHRRKATMRRR</sequence>
<dbReference type="Gene3D" id="3.20.20.140">
    <property type="entry name" value="Metal-dependent hydrolases"/>
    <property type="match status" value="1"/>
</dbReference>
<evidence type="ECO:0000313" key="3">
    <source>
        <dbReference type="Proteomes" id="UP000199289"/>
    </source>
</evidence>
<reference evidence="1 4" key="3">
    <citation type="submission" date="2018-07" db="EMBL/GenBank/DDBJ databases">
        <title>Genome sequence of extremly halophilic archaeon Halopelagius longus strain BC12-B1.</title>
        <authorList>
            <person name="Zhang X."/>
        </authorList>
    </citation>
    <scope>NUCLEOTIDE SEQUENCE [LARGE SCALE GENOMIC DNA]</scope>
    <source>
        <strain evidence="1 4">BC12-B1</strain>
    </source>
</reference>